<organism evidence="2 3">
    <name type="scientific">Halomarina oriensis</name>
    <dbReference type="NCBI Taxonomy" id="671145"/>
    <lineage>
        <taxon>Archaea</taxon>
        <taxon>Methanobacteriati</taxon>
        <taxon>Methanobacteriota</taxon>
        <taxon>Stenosarchaea group</taxon>
        <taxon>Halobacteria</taxon>
        <taxon>Halobacteriales</taxon>
        <taxon>Natronomonadaceae</taxon>
        <taxon>Halomarina</taxon>
    </lineage>
</organism>
<dbReference type="AlphaFoldDB" id="A0A6B0GLK6"/>
<gene>
    <name evidence="2" type="ORF">GQS65_14265</name>
</gene>
<evidence type="ECO:0000256" key="1">
    <source>
        <dbReference type="SAM" id="MobiDB-lite"/>
    </source>
</evidence>
<keyword evidence="3" id="KW-1185">Reference proteome</keyword>
<proteinExistence type="predicted"/>
<accession>A0A6B0GLK6</accession>
<reference evidence="2 3" key="1">
    <citation type="submission" date="2019-12" db="EMBL/GenBank/DDBJ databases">
        <title>Halocatena pleomorpha gen. nov. sp. nov., an extremely halophilic archaeon of family Halobacteriaceae isolated from saltpan soil.</title>
        <authorList>
            <person name="Pal Y."/>
            <person name="Verma A."/>
            <person name="Krishnamurthi S."/>
            <person name="Kumar P."/>
        </authorList>
    </citation>
    <scope>NUCLEOTIDE SEQUENCE [LARGE SCALE GENOMIC DNA]</scope>
    <source>
        <strain evidence="2 3">JCM 16495</strain>
    </source>
</reference>
<feature type="region of interest" description="Disordered" evidence="1">
    <location>
        <begin position="1"/>
        <end position="32"/>
    </location>
</feature>
<dbReference type="EMBL" id="WSZK01000024">
    <property type="protein sequence ID" value="MWG35634.1"/>
    <property type="molecule type" value="Genomic_DNA"/>
</dbReference>
<protein>
    <submittedName>
        <fullName evidence="2">Uncharacterized protein</fullName>
    </submittedName>
</protein>
<dbReference type="Proteomes" id="UP000451471">
    <property type="component" value="Unassembled WGS sequence"/>
</dbReference>
<dbReference type="RefSeq" id="WP_158205307.1">
    <property type="nucleotide sequence ID" value="NZ_WSZK01000024.1"/>
</dbReference>
<name>A0A6B0GLK6_9EURY</name>
<feature type="compositionally biased region" description="Basic and acidic residues" evidence="1">
    <location>
        <begin position="1"/>
        <end position="15"/>
    </location>
</feature>
<sequence>MASQEQFEKSDERGASVETTQTTERTHIETVTEPVVELDDASLGESDLTVTQGDGWLAALELRPRVDCAWDGFEDAPSEVGATLMVTLDDEVSMDPVATELLPFDGLRRGETTLEFDRSHDVVRNTSLDAVDFEPAPRATQSRVRTLTVHLVVDLLDETGVPVCGDEATTEVDVVVAPADEPSTN</sequence>
<comment type="caution">
    <text evidence="2">The sequence shown here is derived from an EMBL/GenBank/DDBJ whole genome shotgun (WGS) entry which is preliminary data.</text>
</comment>
<evidence type="ECO:0000313" key="3">
    <source>
        <dbReference type="Proteomes" id="UP000451471"/>
    </source>
</evidence>
<evidence type="ECO:0000313" key="2">
    <source>
        <dbReference type="EMBL" id="MWG35634.1"/>
    </source>
</evidence>